<accession>A0A5B7JY36</accession>
<comment type="caution">
    <text evidence="1">The sequence shown here is derived from an EMBL/GenBank/DDBJ whole genome shotgun (WGS) entry which is preliminary data.</text>
</comment>
<dbReference type="EMBL" id="VSRR010112390">
    <property type="protein sequence ID" value="MPC98017.1"/>
    <property type="molecule type" value="Genomic_DNA"/>
</dbReference>
<reference evidence="1 2" key="1">
    <citation type="submission" date="2019-05" db="EMBL/GenBank/DDBJ databases">
        <title>Another draft genome of Portunus trituberculatus and its Hox gene families provides insights of decapod evolution.</title>
        <authorList>
            <person name="Jeong J.-H."/>
            <person name="Song I."/>
            <person name="Kim S."/>
            <person name="Choi T."/>
            <person name="Kim D."/>
            <person name="Ryu S."/>
            <person name="Kim W."/>
        </authorList>
    </citation>
    <scope>NUCLEOTIDE SEQUENCE [LARGE SCALE GENOMIC DNA]</scope>
    <source>
        <tissue evidence="1">Muscle</tissue>
    </source>
</reference>
<name>A0A5B7JY36_PORTR</name>
<dbReference type="Proteomes" id="UP000324222">
    <property type="component" value="Unassembled WGS sequence"/>
</dbReference>
<gene>
    <name evidence="1" type="ORF">E2C01_093366</name>
</gene>
<organism evidence="1 2">
    <name type="scientific">Portunus trituberculatus</name>
    <name type="common">Swimming crab</name>
    <name type="synonym">Neptunus trituberculatus</name>
    <dbReference type="NCBI Taxonomy" id="210409"/>
    <lineage>
        <taxon>Eukaryota</taxon>
        <taxon>Metazoa</taxon>
        <taxon>Ecdysozoa</taxon>
        <taxon>Arthropoda</taxon>
        <taxon>Crustacea</taxon>
        <taxon>Multicrustacea</taxon>
        <taxon>Malacostraca</taxon>
        <taxon>Eumalacostraca</taxon>
        <taxon>Eucarida</taxon>
        <taxon>Decapoda</taxon>
        <taxon>Pleocyemata</taxon>
        <taxon>Brachyura</taxon>
        <taxon>Eubrachyura</taxon>
        <taxon>Portunoidea</taxon>
        <taxon>Portunidae</taxon>
        <taxon>Portuninae</taxon>
        <taxon>Portunus</taxon>
    </lineage>
</organism>
<proteinExistence type="predicted"/>
<evidence type="ECO:0000313" key="1">
    <source>
        <dbReference type="EMBL" id="MPC98017.1"/>
    </source>
</evidence>
<evidence type="ECO:0000313" key="2">
    <source>
        <dbReference type="Proteomes" id="UP000324222"/>
    </source>
</evidence>
<sequence length="72" mass="8266">MTNGGTTLTTRLFFSFLHSYTKLLRNKGVSVSFELITDTTLDEEASYTFLKDRNCIRRTAPNRTICVVVLTW</sequence>
<dbReference type="AlphaFoldDB" id="A0A5B7JY36"/>
<keyword evidence="2" id="KW-1185">Reference proteome</keyword>
<protein>
    <submittedName>
        <fullName evidence="1">Uncharacterized protein</fullName>
    </submittedName>
</protein>